<dbReference type="EMBL" id="LGRX02028100">
    <property type="protein sequence ID" value="KAK3248422.1"/>
    <property type="molecule type" value="Genomic_DNA"/>
</dbReference>
<feature type="domain" description="ABC transmembrane type-1" evidence="6">
    <location>
        <begin position="206"/>
        <end position="415"/>
    </location>
</feature>
<evidence type="ECO:0000259" key="6">
    <source>
        <dbReference type="PROSITE" id="PS50929"/>
    </source>
</evidence>
<evidence type="ECO:0000256" key="3">
    <source>
        <dbReference type="ARBA" id="ARBA00022989"/>
    </source>
</evidence>
<dbReference type="PANTHER" id="PTHR24221">
    <property type="entry name" value="ATP-BINDING CASSETTE SUB-FAMILY B"/>
    <property type="match status" value="1"/>
</dbReference>
<proteinExistence type="predicted"/>
<dbReference type="GO" id="GO:0140359">
    <property type="term" value="F:ABC-type transporter activity"/>
    <property type="evidence" value="ECO:0007669"/>
    <property type="project" value="InterPro"/>
</dbReference>
<sequence length="592" mass="65307">MASRVVHVIPRTSPGVSAGLFKAEDYKEVPVDSSQTSPSAFSPYAQIDEEKPTHQSDNHFVQGNSPTIREVELCHELSVLLPPPRTSLNWFLPGTWKPPYGYGEKSGGSLKGMWWALWWLARSKPWKLAVCLCVIFTEGAVSYLIPRMVSIIFASVCEDEEDCNGIQDEDKRNVGLLGVFFFLRTFLKFELRRNVPDGGQFVPITRAQLVDHINHLSLREAEQKETAKLLSIVQEDINVMNGCISSSVLVLSYSTQLLLTLVVLVTFEAYLLMGLVFGTIPLFVVVLRIFTPLVLAGSDQKTEENRNFMATATDTIEKGTTIRLLNLNGFANGRIKIAGIKLQKTFGALKRATLNSAQSIDYLKDLAVLSILGGGVILVNNNTITVAVVIAFYGVVETLFQVVTGLIQELRSFQMASPCLHTITLLLSSRAKDFVRASEISSSGRIEVRDLCFDYQSEEPNSSKPKSVLKQCNLTIPDGHKVALVGRSGSGKSTLLKCIARQYMPTSGEVHVSGNALETVDIPKMFSVMEQNRVLFDDTVRFNIGFEEEYSAQHIEEAATKAGVLGRKDTKWVLPNGLDTPCGHHGKNMSLG</sequence>
<dbReference type="PROSITE" id="PS50929">
    <property type="entry name" value="ABC_TM1F"/>
    <property type="match status" value="1"/>
</dbReference>
<dbReference type="GO" id="GO:0005524">
    <property type="term" value="F:ATP binding"/>
    <property type="evidence" value="ECO:0007669"/>
    <property type="project" value="InterPro"/>
</dbReference>
<dbReference type="Pfam" id="PF00005">
    <property type="entry name" value="ABC_tran"/>
    <property type="match status" value="1"/>
</dbReference>
<evidence type="ECO:0000313" key="7">
    <source>
        <dbReference type="EMBL" id="KAK3248422.1"/>
    </source>
</evidence>
<protein>
    <recommendedName>
        <fullName evidence="6">ABC transmembrane type-1 domain-containing protein</fullName>
    </recommendedName>
</protein>
<dbReference type="InterPro" id="IPR003439">
    <property type="entry name" value="ABC_transporter-like_ATP-bd"/>
</dbReference>
<evidence type="ECO:0000256" key="1">
    <source>
        <dbReference type="ARBA" id="ARBA00004141"/>
    </source>
</evidence>
<comment type="subcellular location">
    <subcellularLocation>
        <location evidence="1">Membrane</location>
        <topology evidence="1">Multi-pass membrane protein</topology>
    </subcellularLocation>
</comment>
<dbReference type="GO" id="GO:0016020">
    <property type="term" value="C:membrane"/>
    <property type="evidence" value="ECO:0007669"/>
    <property type="project" value="UniProtKB-SubCell"/>
</dbReference>
<dbReference type="InterPro" id="IPR039421">
    <property type="entry name" value="Type_1_exporter"/>
</dbReference>
<dbReference type="GO" id="GO:0016887">
    <property type="term" value="F:ATP hydrolysis activity"/>
    <property type="evidence" value="ECO:0007669"/>
    <property type="project" value="InterPro"/>
</dbReference>
<dbReference type="GO" id="GO:0034040">
    <property type="term" value="F:ATPase-coupled lipid transmembrane transporter activity"/>
    <property type="evidence" value="ECO:0007669"/>
    <property type="project" value="TreeGrafter"/>
</dbReference>
<gene>
    <name evidence="7" type="ORF">CYMTET_42113</name>
</gene>
<dbReference type="InterPro" id="IPR036640">
    <property type="entry name" value="ABC1_TM_sf"/>
</dbReference>
<reference evidence="7 8" key="1">
    <citation type="journal article" date="2015" name="Genome Biol. Evol.">
        <title>Comparative Genomics of a Bacterivorous Green Alga Reveals Evolutionary Causalities and Consequences of Phago-Mixotrophic Mode of Nutrition.</title>
        <authorList>
            <person name="Burns J.A."/>
            <person name="Paasch A."/>
            <person name="Narechania A."/>
            <person name="Kim E."/>
        </authorList>
    </citation>
    <scope>NUCLEOTIDE SEQUENCE [LARGE SCALE GENOMIC DNA]</scope>
    <source>
        <strain evidence="7 8">PLY_AMNH</strain>
    </source>
</reference>
<name>A0AAE0F1Z2_9CHLO</name>
<dbReference type="PANTHER" id="PTHR24221:SF654">
    <property type="entry name" value="ATP-BINDING CASSETTE SUB-FAMILY B MEMBER 6"/>
    <property type="match status" value="1"/>
</dbReference>
<feature type="transmembrane region" description="Helical" evidence="5">
    <location>
        <begin position="248"/>
        <end position="267"/>
    </location>
</feature>
<evidence type="ECO:0000256" key="4">
    <source>
        <dbReference type="ARBA" id="ARBA00023136"/>
    </source>
</evidence>
<dbReference type="Proteomes" id="UP001190700">
    <property type="component" value="Unassembled WGS sequence"/>
</dbReference>
<comment type="caution">
    <text evidence="7">The sequence shown here is derived from an EMBL/GenBank/DDBJ whole genome shotgun (WGS) entry which is preliminary data.</text>
</comment>
<evidence type="ECO:0000256" key="5">
    <source>
        <dbReference type="SAM" id="Phobius"/>
    </source>
</evidence>
<evidence type="ECO:0000313" key="8">
    <source>
        <dbReference type="Proteomes" id="UP001190700"/>
    </source>
</evidence>
<dbReference type="Gene3D" id="1.20.1560.10">
    <property type="entry name" value="ABC transporter type 1, transmembrane domain"/>
    <property type="match status" value="1"/>
</dbReference>
<organism evidence="7 8">
    <name type="scientific">Cymbomonas tetramitiformis</name>
    <dbReference type="NCBI Taxonomy" id="36881"/>
    <lineage>
        <taxon>Eukaryota</taxon>
        <taxon>Viridiplantae</taxon>
        <taxon>Chlorophyta</taxon>
        <taxon>Pyramimonadophyceae</taxon>
        <taxon>Pyramimonadales</taxon>
        <taxon>Pyramimonadaceae</taxon>
        <taxon>Cymbomonas</taxon>
    </lineage>
</organism>
<keyword evidence="8" id="KW-1185">Reference proteome</keyword>
<accession>A0AAE0F1Z2</accession>
<dbReference type="SUPFAM" id="SSF90123">
    <property type="entry name" value="ABC transporter transmembrane region"/>
    <property type="match status" value="1"/>
</dbReference>
<evidence type="ECO:0000256" key="2">
    <source>
        <dbReference type="ARBA" id="ARBA00022692"/>
    </source>
</evidence>
<dbReference type="Gene3D" id="3.40.50.300">
    <property type="entry name" value="P-loop containing nucleotide triphosphate hydrolases"/>
    <property type="match status" value="1"/>
</dbReference>
<keyword evidence="4 5" id="KW-0472">Membrane</keyword>
<feature type="transmembrane region" description="Helical" evidence="5">
    <location>
        <begin position="273"/>
        <end position="296"/>
    </location>
</feature>
<dbReference type="AlphaFoldDB" id="A0AAE0F1Z2"/>
<dbReference type="Pfam" id="PF00664">
    <property type="entry name" value="ABC_membrane"/>
    <property type="match status" value="1"/>
</dbReference>
<dbReference type="InterPro" id="IPR027417">
    <property type="entry name" value="P-loop_NTPase"/>
</dbReference>
<dbReference type="SUPFAM" id="SSF52540">
    <property type="entry name" value="P-loop containing nucleoside triphosphate hydrolases"/>
    <property type="match status" value="1"/>
</dbReference>
<dbReference type="InterPro" id="IPR011527">
    <property type="entry name" value="ABC1_TM_dom"/>
</dbReference>
<keyword evidence="2 5" id="KW-0812">Transmembrane</keyword>
<keyword evidence="3 5" id="KW-1133">Transmembrane helix</keyword>